<evidence type="ECO:0000313" key="2">
    <source>
        <dbReference type="EMBL" id="KAF1958336.1"/>
    </source>
</evidence>
<gene>
    <name evidence="2" type="ORF">CC80DRAFT_29068</name>
</gene>
<accession>A0A6A5U5R0</accession>
<feature type="transmembrane region" description="Helical" evidence="1">
    <location>
        <begin position="187"/>
        <end position="207"/>
    </location>
</feature>
<name>A0A6A5U5R0_9PLEO</name>
<dbReference type="InterPro" id="IPR052895">
    <property type="entry name" value="HetReg/Transcr_Mod"/>
</dbReference>
<sequence>MPDGSTKCRPRAAAWSPFTSLFSLKRHPNPFYSGSSKPWVRRRPWICRKRYVYWEDLQLLFNREWIRRVWTYQEILLASRPVLVCGNSHLSWDGLERSTIFLCKSFASYRDCVVPWRSIILERERLSNQASDTTRLELQEHDISIEKILRVLLNLELVMMACTGILVIASINLGLAVLIWYPFIKEVLLIASGFLAVILVLSVLYIFSTLSRAWFALPIIASAVADDLMGGLYRRDATELKDMAYGLWAILHRKGATDLPEPLYDREIGQIYWTLTAQLIHTTKSLDFLFFAAVKRQPGVPSWVPDWSVGKQTT</sequence>
<evidence type="ECO:0000313" key="3">
    <source>
        <dbReference type="Proteomes" id="UP000800035"/>
    </source>
</evidence>
<protein>
    <recommendedName>
        <fullName evidence="4">Heterokaryon incompatibility domain-containing protein</fullName>
    </recommendedName>
</protein>
<keyword evidence="1" id="KW-0812">Transmembrane</keyword>
<keyword evidence="3" id="KW-1185">Reference proteome</keyword>
<keyword evidence="1" id="KW-1133">Transmembrane helix</keyword>
<dbReference type="PANTHER" id="PTHR24148">
    <property type="entry name" value="ANKYRIN REPEAT DOMAIN-CONTAINING PROTEIN 39 HOMOLOG-RELATED"/>
    <property type="match status" value="1"/>
</dbReference>
<proteinExistence type="predicted"/>
<reference evidence="2" key="1">
    <citation type="journal article" date="2020" name="Stud. Mycol.">
        <title>101 Dothideomycetes genomes: a test case for predicting lifestyles and emergence of pathogens.</title>
        <authorList>
            <person name="Haridas S."/>
            <person name="Albert R."/>
            <person name="Binder M."/>
            <person name="Bloem J."/>
            <person name="Labutti K."/>
            <person name="Salamov A."/>
            <person name="Andreopoulos B."/>
            <person name="Baker S."/>
            <person name="Barry K."/>
            <person name="Bills G."/>
            <person name="Bluhm B."/>
            <person name="Cannon C."/>
            <person name="Castanera R."/>
            <person name="Culley D."/>
            <person name="Daum C."/>
            <person name="Ezra D."/>
            <person name="Gonzalez J."/>
            <person name="Henrissat B."/>
            <person name="Kuo A."/>
            <person name="Liang C."/>
            <person name="Lipzen A."/>
            <person name="Lutzoni F."/>
            <person name="Magnuson J."/>
            <person name="Mondo S."/>
            <person name="Nolan M."/>
            <person name="Ohm R."/>
            <person name="Pangilinan J."/>
            <person name="Park H.-J."/>
            <person name="Ramirez L."/>
            <person name="Alfaro M."/>
            <person name="Sun H."/>
            <person name="Tritt A."/>
            <person name="Yoshinaga Y."/>
            <person name="Zwiers L.-H."/>
            <person name="Turgeon B."/>
            <person name="Goodwin S."/>
            <person name="Spatafora J."/>
            <person name="Crous P."/>
            <person name="Grigoriev I."/>
        </authorList>
    </citation>
    <scope>NUCLEOTIDE SEQUENCE</scope>
    <source>
        <strain evidence="2">CBS 675.92</strain>
    </source>
</reference>
<dbReference type="Proteomes" id="UP000800035">
    <property type="component" value="Unassembled WGS sequence"/>
</dbReference>
<dbReference type="AlphaFoldDB" id="A0A6A5U5R0"/>
<dbReference type="PANTHER" id="PTHR24148:SF64">
    <property type="entry name" value="HETEROKARYON INCOMPATIBILITY DOMAIN-CONTAINING PROTEIN"/>
    <property type="match status" value="1"/>
</dbReference>
<evidence type="ECO:0008006" key="4">
    <source>
        <dbReference type="Google" id="ProtNLM"/>
    </source>
</evidence>
<keyword evidence="1" id="KW-0472">Membrane</keyword>
<organism evidence="2 3">
    <name type="scientific">Byssothecium circinans</name>
    <dbReference type="NCBI Taxonomy" id="147558"/>
    <lineage>
        <taxon>Eukaryota</taxon>
        <taxon>Fungi</taxon>
        <taxon>Dikarya</taxon>
        <taxon>Ascomycota</taxon>
        <taxon>Pezizomycotina</taxon>
        <taxon>Dothideomycetes</taxon>
        <taxon>Pleosporomycetidae</taxon>
        <taxon>Pleosporales</taxon>
        <taxon>Massarineae</taxon>
        <taxon>Massarinaceae</taxon>
        <taxon>Byssothecium</taxon>
    </lineage>
</organism>
<dbReference type="EMBL" id="ML976987">
    <property type="protein sequence ID" value="KAF1958336.1"/>
    <property type="molecule type" value="Genomic_DNA"/>
</dbReference>
<feature type="transmembrane region" description="Helical" evidence="1">
    <location>
        <begin position="157"/>
        <end position="180"/>
    </location>
</feature>
<evidence type="ECO:0000256" key="1">
    <source>
        <dbReference type="SAM" id="Phobius"/>
    </source>
</evidence>
<dbReference type="OrthoDB" id="3742224at2759"/>